<evidence type="ECO:0000313" key="2">
    <source>
        <dbReference type="Proteomes" id="UP000008225"/>
    </source>
</evidence>
<dbReference type="GeneTree" id="ENSGT01120000271815"/>
<dbReference type="OMA" id="ALLCHTD"/>
<dbReference type="Ensembl" id="ENSCJAT00000128618.1">
    <property type="protein sequence ID" value="ENSCJAP00000089886.1"/>
    <property type="gene ID" value="ENSCJAG00000082593.1"/>
</dbReference>
<dbReference type="PRINTS" id="PR02045">
    <property type="entry name" value="F138DOMAIN"/>
</dbReference>
<dbReference type="AlphaFoldDB" id="A0A8I3WZB9"/>
<reference evidence="1 2" key="1">
    <citation type="submission" date="2009-03" db="EMBL/GenBank/DDBJ databases">
        <authorList>
            <person name="Warren W."/>
            <person name="Ye L."/>
            <person name="Minx P."/>
            <person name="Worley K."/>
            <person name="Gibbs R."/>
            <person name="Wilson R.K."/>
        </authorList>
    </citation>
    <scope>NUCLEOTIDE SEQUENCE [LARGE SCALE GENOMIC DNA]</scope>
</reference>
<dbReference type="PANTHER" id="PTHR12138">
    <property type="entry name" value="PRIMATE-EXPANDED PROTEIN FAMILY"/>
    <property type="match status" value="1"/>
</dbReference>
<organism evidence="1 2">
    <name type="scientific">Callithrix jacchus</name>
    <name type="common">White-tufted-ear marmoset</name>
    <name type="synonym">Simia Jacchus</name>
    <dbReference type="NCBI Taxonomy" id="9483"/>
    <lineage>
        <taxon>Eukaryota</taxon>
        <taxon>Metazoa</taxon>
        <taxon>Chordata</taxon>
        <taxon>Craniata</taxon>
        <taxon>Vertebrata</taxon>
        <taxon>Euteleostomi</taxon>
        <taxon>Mammalia</taxon>
        <taxon>Eutheria</taxon>
        <taxon>Euarchontoglires</taxon>
        <taxon>Primates</taxon>
        <taxon>Haplorrhini</taxon>
        <taxon>Platyrrhini</taxon>
        <taxon>Cebidae</taxon>
        <taxon>Callitrichinae</taxon>
        <taxon>Callithrix</taxon>
        <taxon>Callithrix</taxon>
    </lineage>
</organism>
<reference evidence="1" key="3">
    <citation type="submission" date="2025-09" db="UniProtKB">
        <authorList>
            <consortium name="Ensembl"/>
        </authorList>
    </citation>
    <scope>IDENTIFICATION</scope>
</reference>
<reference evidence="1" key="2">
    <citation type="submission" date="2025-08" db="UniProtKB">
        <authorList>
            <consortium name="Ensembl"/>
        </authorList>
    </citation>
    <scope>IDENTIFICATION</scope>
</reference>
<dbReference type="Proteomes" id="UP000008225">
    <property type="component" value="Chromosome 7"/>
</dbReference>
<dbReference type="PANTHER" id="PTHR12138:SF162">
    <property type="entry name" value="CHROMOSOME UNDETERMINED SCAFFOLD_275, WHOLE GENOME SHOTGUN SEQUENCE"/>
    <property type="match status" value="1"/>
</dbReference>
<keyword evidence="2" id="KW-1185">Reference proteome</keyword>
<accession>A0A8I3WZB9</accession>
<name>A0A8I3WZB9_CALJA</name>
<proteinExistence type="predicted"/>
<evidence type="ECO:0000313" key="1">
    <source>
        <dbReference type="Ensembl" id="ENSCJAP00000089886.1"/>
    </source>
</evidence>
<protein>
    <submittedName>
        <fullName evidence="1">Uncharacterized protein</fullName>
    </submittedName>
</protein>
<sequence>DRALLCHTDWSSDVCYHAQLIFVTLVETRFHHLGQTGLKLLTSSDPPTLASQSARITGVSHCTRPTFPPLTKGLDLS</sequence>